<evidence type="ECO:0000313" key="1">
    <source>
        <dbReference type="EMBL" id="BBO35844.1"/>
    </source>
</evidence>
<organism evidence="1 2">
    <name type="scientific">Lacipirellula parvula</name>
    <dbReference type="NCBI Taxonomy" id="2650471"/>
    <lineage>
        <taxon>Bacteria</taxon>
        <taxon>Pseudomonadati</taxon>
        <taxon>Planctomycetota</taxon>
        <taxon>Planctomycetia</taxon>
        <taxon>Pirellulales</taxon>
        <taxon>Lacipirellulaceae</taxon>
        <taxon>Lacipirellula</taxon>
    </lineage>
</organism>
<reference evidence="2" key="1">
    <citation type="submission" date="2019-10" db="EMBL/GenBank/DDBJ databases">
        <title>Lacipirellula parvula gen. nov., sp. nov., representing a lineage of planctomycetes widespread in freshwater anoxic habitats, and description of the family Lacipirellulaceae.</title>
        <authorList>
            <person name="Dedysh S.N."/>
            <person name="Kulichevskaya I.S."/>
            <person name="Beletsky A.V."/>
            <person name="Rakitin A.L."/>
            <person name="Mardanov A.V."/>
            <person name="Ivanova A.A."/>
            <person name="Saltykova V.X."/>
            <person name="Rijpstra W.I.C."/>
            <person name="Sinninghe Damste J.S."/>
            <person name="Ravin N.V."/>
        </authorList>
    </citation>
    <scope>NUCLEOTIDE SEQUENCE [LARGE SCALE GENOMIC DNA]</scope>
    <source>
        <strain evidence="2">PX69</strain>
    </source>
</reference>
<dbReference type="KEGG" id="lpav:PLANPX_5456"/>
<sequence length="39" mass="4420">MESVVECEELGRECHWHPASVEVPSEFPLLHWQDASGTP</sequence>
<dbReference type="AlphaFoldDB" id="A0A5K7XG52"/>
<name>A0A5K7XG52_9BACT</name>
<evidence type="ECO:0000313" key="2">
    <source>
        <dbReference type="Proteomes" id="UP000326837"/>
    </source>
</evidence>
<protein>
    <submittedName>
        <fullName evidence="1">Uncharacterized protein</fullName>
    </submittedName>
</protein>
<proteinExistence type="predicted"/>
<keyword evidence="2" id="KW-1185">Reference proteome</keyword>
<dbReference type="EMBL" id="AP021861">
    <property type="protein sequence ID" value="BBO35844.1"/>
    <property type="molecule type" value="Genomic_DNA"/>
</dbReference>
<accession>A0A5K7XG52</accession>
<gene>
    <name evidence="1" type="ORF">PLANPX_5456</name>
</gene>
<dbReference type="Proteomes" id="UP000326837">
    <property type="component" value="Chromosome"/>
</dbReference>